<dbReference type="NCBIfam" id="TIGR00057">
    <property type="entry name" value="L-threonylcarbamoyladenylate synthase"/>
    <property type="match status" value="1"/>
</dbReference>
<dbReference type="InterPro" id="IPR006070">
    <property type="entry name" value="Sua5-like_dom"/>
</dbReference>
<dbReference type="Gene3D" id="3.40.50.11030">
    <property type="entry name" value="Threonylcarbamoyl-AMP synthase, C-terminal domain"/>
    <property type="match status" value="1"/>
</dbReference>
<dbReference type="InterPro" id="IPR005145">
    <property type="entry name" value="Sua5_C"/>
</dbReference>
<keyword evidence="10 13" id="KW-0067">ATP-binding</keyword>
<evidence type="ECO:0000313" key="15">
    <source>
        <dbReference type="EMBL" id="MFC4231848.1"/>
    </source>
</evidence>
<comment type="similarity">
    <text evidence="2 13">Belongs to the SUA5 family.</text>
</comment>
<dbReference type="SUPFAM" id="SSF55821">
    <property type="entry name" value="YrdC/RibB"/>
    <property type="match status" value="1"/>
</dbReference>
<dbReference type="RefSeq" id="WP_379013460.1">
    <property type="nucleotide sequence ID" value="NZ_JBHSDC010000012.1"/>
</dbReference>
<keyword evidence="16" id="KW-1185">Reference proteome</keyword>
<evidence type="ECO:0000256" key="6">
    <source>
        <dbReference type="ARBA" id="ARBA00022679"/>
    </source>
</evidence>
<evidence type="ECO:0000256" key="8">
    <source>
        <dbReference type="ARBA" id="ARBA00022695"/>
    </source>
</evidence>
<dbReference type="Gene3D" id="3.90.870.10">
    <property type="entry name" value="DHBP synthase"/>
    <property type="match status" value="1"/>
</dbReference>
<dbReference type="EC" id="2.7.7.87" evidence="3 13"/>
<evidence type="ECO:0000256" key="5">
    <source>
        <dbReference type="ARBA" id="ARBA00022490"/>
    </source>
</evidence>
<evidence type="ECO:0000256" key="3">
    <source>
        <dbReference type="ARBA" id="ARBA00012584"/>
    </source>
</evidence>
<dbReference type="PIRSF" id="PIRSF004930">
    <property type="entry name" value="Tln_factor_SUA5"/>
    <property type="match status" value="1"/>
</dbReference>
<keyword evidence="8 13" id="KW-0548">Nucleotidyltransferase</keyword>
<accession>A0ABV8PXG3</accession>
<evidence type="ECO:0000256" key="11">
    <source>
        <dbReference type="ARBA" id="ARBA00029774"/>
    </source>
</evidence>
<evidence type="ECO:0000313" key="16">
    <source>
        <dbReference type="Proteomes" id="UP001595906"/>
    </source>
</evidence>
<dbReference type="InterPro" id="IPR017945">
    <property type="entry name" value="DHBP_synth_RibB-like_a/b_dom"/>
</dbReference>
<keyword evidence="9 13" id="KW-0547">Nucleotide-binding</keyword>
<dbReference type="InterPro" id="IPR038385">
    <property type="entry name" value="Sua5/YwlC_C"/>
</dbReference>
<keyword evidence="7 13" id="KW-0819">tRNA processing</keyword>
<evidence type="ECO:0000256" key="13">
    <source>
        <dbReference type="PIRNR" id="PIRNR004930"/>
    </source>
</evidence>
<evidence type="ECO:0000256" key="2">
    <source>
        <dbReference type="ARBA" id="ARBA00007663"/>
    </source>
</evidence>
<organism evidence="15 16">
    <name type="scientific">Parasediminibacterium paludis</name>
    <dbReference type="NCBI Taxonomy" id="908966"/>
    <lineage>
        <taxon>Bacteria</taxon>
        <taxon>Pseudomonadati</taxon>
        <taxon>Bacteroidota</taxon>
        <taxon>Chitinophagia</taxon>
        <taxon>Chitinophagales</taxon>
        <taxon>Chitinophagaceae</taxon>
        <taxon>Parasediminibacterium</taxon>
    </lineage>
</organism>
<gene>
    <name evidence="15" type="ORF">ACFOW1_08095</name>
</gene>
<keyword evidence="5 13" id="KW-0963">Cytoplasm</keyword>
<dbReference type="PROSITE" id="PS51163">
    <property type="entry name" value="YRDC"/>
    <property type="match status" value="1"/>
</dbReference>
<evidence type="ECO:0000256" key="9">
    <source>
        <dbReference type="ARBA" id="ARBA00022741"/>
    </source>
</evidence>
<comment type="subcellular location">
    <subcellularLocation>
        <location evidence="1 13">Cytoplasm</location>
    </subcellularLocation>
</comment>
<dbReference type="Pfam" id="PF03481">
    <property type="entry name" value="Sua5_C"/>
    <property type="match status" value="1"/>
</dbReference>
<comment type="caution">
    <text evidence="15">The sequence shown here is derived from an EMBL/GenBank/DDBJ whole genome shotgun (WGS) entry which is preliminary data.</text>
</comment>
<dbReference type="Proteomes" id="UP001595906">
    <property type="component" value="Unassembled WGS sequence"/>
</dbReference>
<dbReference type="PANTHER" id="PTHR17490:SF16">
    <property type="entry name" value="THREONYLCARBAMOYL-AMP SYNTHASE"/>
    <property type="match status" value="1"/>
</dbReference>
<evidence type="ECO:0000256" key="12">
    <source>
        <dbReference type="ARBA" id="ARBA00048366"/>
    </source>
</evidence>
<dbReference type="PANTHER" id="PTHR17490">
    <property type="entry name" value="SUA5"/>
    <property type="match status" value="1"/>
</dbReference>
<evidence type="ECO:0000256" key="10">
    <source>
        <dbReference type="ARBA" id="ARBA00022840"/>
    </source>
</evidence>
<sequence length="321" mass="34278">MQTIIGTDVQAAAQILQQGQLVAIPTETVYGLAANALDEKAVVQIFDAKNRPRFNPLIMHVGSISAISQYAIMNDLAQKLAHAFMPGAFTLLLPKLPVVPDLVTAGSPKVAVRMPNHALTLALLQQLPFPLAAPSANVFGYVSPTTAQHVYDGLSGRIPYILDGGACTVGVESTIVEVVADAVVVHRVGGVNIEAIEALIGKKVQLPATTVHKPVTSGQLKSHYATTTPLIRGDVKALLAEFADKKVAIIGLNTYYEGLPKAQQYLLSVDGNLTEAAQHLFNVMRQLDGKGYDVIIAEVFPDEGLGKAINDRLERAQVLHK</sequence>
<feature type="domain" description="YrdC-like" evidence="14">
    <location>
        <begin position="6"/>
        <end position="191"/>
    </location>
</feature>
<evidence type="ECO:0000259" key="14">
    <source>
        <dbReference type="PROSITE" id="PS51163"/>
    </source>
</evidence>
<reference evidence="16" key="1">
    <citation type="journal article" date="2019" name="Int. J. Syst. Evol. Microbiol.">
        <title>The Global Catalogue of Microorganisms (GCM) 10K type strain sequencing project: providing services to taxonomists for standard genome sequencing and annotation.</title>
        <authorList>
            <consortium name="The Broad Institute Genomics Platform"/>
            <consortium name="The Broad Institute Genome Sequencing Center for Infectious Disease"/>
            <person name="Wu L."/>
            <person name="Ma J."/>
        </authorList>
    </citation>
    <scope>NUCLEOTIDE SEQUENCE [LARGE SCALE GENOMIC DNA]</scope>
    <source>
        <strain evidence="16">CECT 8010</strain>
    </source>
</reference>
<comment type="function">
    <text evidence="13">Required for the formation of a threonylcarbamoyl group on adenosine at position 37 (t(6)A37) in tRNAs that read codons beginning with adenine.</text>
</comment>
<dbReference type="InterPro" id="IPR010923">
    <property type="entry name" value="T(6)A37_SUA5"/>
</dbReference>
<protein>
    <recommendedName>
        <fullName evidence="4 13">Threonylcarbamoyl-AMP synthase</fullName>
        <shortName evidence="13">TC-AMP synthase</shortName>
        <ecNumber evidence="3 13">2.7.7.87</ecNumber>
    </recommendedName>
    <alternativeName>
        <fullName evidence="11 13">L-threonylcarbamoyladenylate synthase</fullName>
    </alternativeName>
</protein>
<dbReference type="EMBL" id="JBHSDC010000012">
    <property type="protein sequence ID" value="MFC4231848.1"/>
    <property type="molecule type" value="Genomic_DNA"/>
</dbReference>
<evidence type="ECO:0000256" key="7">
    <source>
        <dbReference type="ARBA" id="ARBA00022694"/>
    </source>
</evidence>
<evidence type="ECO:0000256" key="1">
    <source>
        <dbReference type="ARBA" id="ARBA00004496"/>
    </source>
</evidence>
<name>A0ABV8PXG3_9BACT</name>
<dbReference type="GO" id="GO:0061710">
    <property type="term" value="F:L-threonylcarbamoyladenylate synthase"/>
    <property type="evidence" value="ECO:0007669"/>
    <property type="project" value="UniProtKB-EC"/>
</dbReference>
<comment type="catalytic activity">
    <reaction evidence="12 13">
        <text>L-threonine + hydrogencarbonate + ATP = L-threonylcarbamoyladenylate + diphosphate + H2O</text>
        <dbReference type="Rhea" id="RHEA:36407"/>
        <dbReference type="ChEBI" id="CHEBI:15377"/>
        <dbReference type="ChEBI" id="CHEBI:17544"/>
        <dbReference type="ChEBI" id="CHEBI:30616"/>
        <dbReference type="ChEBI" id="CHEBI:33019"/>
        <dbReference type="ChEBI" id="CHEBI:57926"/>
        <dbReference type="ChEBI" id="CHEBI:73682"/>
        <dbReference type="EC" id="2.7.7.87"/>
    </reaction>
</comment>
<keyword evidence="6 13" id="KW-0808">Transferase</keyword>
<dbReference type="Pfam" id="PF01300">
    <property type="entry name" value="Sua5_yciO_yrdC"/>
    <property type="match status" value="1"/>
</dbReference>
<proteinExistence type="inferred from homology"/>
<evidence type="ECO:0000256" key="4">
    <source>
        <dbReference type="ARBA" id="ARBA00015492"/>
    </source>
</evidence>
<dbReference type="InterPro" id="IPR050156">
    <property type="entry name" value="TC-AMP_synthase_SUA5"/>
</dbReference>